<dbReference type="EMBL" id="PFFD01000036">
    <property type="protein sequence ID" value="PIV87210.1"/>
    <property type="molecule type" value="Genomic_DNA"/>
</dbReference>
<protein>
    <recommendedName>
        <fullName evidence="3">Protein translocase subunit SecD</fullName>
    </recommendedName>
</protein>
<gene>
    <name evidence="1" type="ORF">COW49_00850</name>
</gene>
<dbReference type="Proteomes" id="UP000228497">
    <property type="component" value="Unassembled WGS sequence"/>
</dbReference>
<comment type="caution">
    <text evidence="1">The sequence shown here is derived from an EMBL/GenBank/DDBJ whole genome shotgun (WGS) entry which is preliminary data.</text>
</comment>
<sequence length="64" mass="7061">MIRYRVFAVVVLIAGLLLTYFVWSTEANPTSPYRFKLGLDLAGGTELVYKADMSQTTASDRGDA</sequence>
<reference evidence="2" key="1">
    <citation type="submission" date="2017-09" db="EMBL/GenBank/DDBJ databases">
        <title>Depth-based differentiation of microbial function through sediment-hosted aquifers and enrichment of novel symbionts in the deep terrestrial subsurface.</title>
        <authorList>
            <person name="Probst A.J."/>
            <person name="Ladd B."/>
            <person name="Jarett J.K."/>
            <person name="Geller-Mcgrath D.E."/>
            <person name="Sieber C.M.K."/>
            <person name="Emerson J.B."/>
            <person name="Anantharaman K."/>
            <person name="Thomas B.C."/>
            <person name="Malmstrom R."/>
            <person name="Stieglmeier M."/>
            <person name="Klingl A."/>
            <person name="Woyke T."/>
            <person name="Ryan C.M."/>
            <person name="Banfield J.F."/>
        </authorList>
    </citation>
    <scope>NUCLEOTIDE SEQUENCE [LARGE SCALE GENOMIC DNA]</scope>
</reference>
<evidence type="ECO:0000313" key="1">
    <source>
        <dbReference type="EMBL" id="PIV87210.1"/>
    </source>
</evidence>
<accession>A0A2M7FCW5</accession>
<evidence type="ECO:0008006" key="3">
    <source>
        <dbReference type="Google" id="ProtNLM"/>
    </source>
</evidence>
<organism evidence="1 2">
    <name type="scientific">Candidatus Kaiserbacteria bacterium CG17_big_fil_post_rev_8_21_14_2_50_51_7</name>
    <dbReference type="NCBI Taxonomy" id="1974613"/>
    <lineage>
        <taxon>Bacteria</taxon>
        <taxon>Candidatus Kaiseribacteriota</taxon>
    </lineage>
</organism>
<name>A0A2M7FCW5_9BACT</name>
<evidence type="ECO:0000313" key="2">
    <source>
        <dbReference type="Proteomes" id="UP000228497"/>
    </source>
</evidence>
<dbReference type="AlphaFoldDB" id="A0A2M7FCW5"/>
<dbReference type="InterPro" id="IPR022646">
    <property type="entry name" value="SecD/SecF_CS"/>
</dbReference>
<proteinExistence type="predicted"/>
<feature type="non-terminal residue" evidence="1">
    <location>
        <position position="64"/>
    </location>
</feature>
<dbReference type="Pfam" id="PF07549">
    <property type="entry name" value="Sec_GG"/>
    <property type="match status" value="1"/>
</dbReference>